<dbReference type="STRING" id="1653476.THC_1220"/>
<keyword evidence="4" id="KW-1185">Reference proteome</keyword>
<proteinExistence type="predicted"/>
<dbReference type="EMBL" id="AP014945">
    <property type="protein sequence ID" value="BAU23591.1"/>
    <property type="molecule type" value="Genomic_DNA"/>
</dbReference>
<feature type="domain" description="Glycosyltransferase subfamily 4-like N-terminal" evidence="2">
    <location>
        <begin position="15"/>
        <end position="176"/>
    </location>
</feature>
<dbReference type="SUPFAM" id="SSF53756">
    <property type="entry name" value="UDP-Glycosyltransferase/glycogen phosphorylase"/>
    <property type="match status" value="1"/>
</dbReference>
<evidence type="ECO:0000313" key="3">
    <source>
        <dbReference type="EMBL" id="BAU23591.1"/>
    </source>
</evidence>
<dbReference type="InterPro" id="IPR028098">
    <property type="entry name" value="Glyco_trans_4-like_N"/>
</dbReference>
<keyword evidence="3" id="KW-0808">Transferase</keyword>
<dbReference type="InterPro" id="IPR001296">
    <property type="entry name" value="Glyco_trans_1"/>
</dbReference>
<protein>
    <submittedName>
        <fullName evidence="3">Glycosyl transferase family 1</fullName>
    </submittedName>
</protein>
<dbReference type="PANTHER" id="PTHR45947">
    <property type="entry name" value="SULFOQUINOVOSYL TRANSFERASE SQD2"/>
    <property type="match status" value="1"/>
</dbReference>
<accession>A0A0U5AI72</accession>
<reference evidence="4" key="2">
    <citation type="journal article" date="2016" name="Int. J. Syst. Evol. Microbiol.">
        <title>Caldimicrobium thiodismutans sp. nov., a sulfur-disproportionating bacterium isolated from a hot spring.</title>
        <authorList>
            <person name="Kojima H."/>
            <person name="Umezawa K."/>
            <person name="Fukui M."/>
        </authorList>
    </citation>
    <scope>NUCLEOTIDE SEQUENCE [LARGE SCALE GENOMIC DNA]</scope>
    <source>
        <strain evidence="4">TF1</strain>
    </source>
</reference>
<reference evidence="3 4" key="1">
    <citation type="journal article" date="2016" name="Int. J. Syst. Evol. Microbiol.">
        <title>Caldimicrobium thiodismutans sp. nov., a sulfur-disproportionating bacterium isolated from a hot spring, and emended description of the genus Caldimicrobium.</title>
        <authorList>
            <person name="Kojima H."/>
            <person name="Umezawa K."/>
            <person name="Fukui M."/>
        </authorList>
    </citation>
    <scope>NUCLEOTIDE SEQUENCE [LARGE SCALE GENOMIC DNA]</scope>
    <source>
        <strain evidence="3 4">TF1</strain>
    </source>
</reference>
<dbReference type="KEGG" id="cthi:THC_1220"/>
<sequence>MKVVDIAPYFHSKSGGIKRYLLEKSRYLQNKNVEHVMIIPGKEKKVHYINSTKIYQISSFTIPMSGGYRFFSSLKEIKNILNLEKPDIVELEGTYLLTVSLSSTEYRLIVFYHSDVRTDANLLPLPERLRKKIVDFTIKTLSKADLVLTPSKRQEEFLKGCGLEKVRTVNLGVDTEIFTPYRRNPNLNTFFGIKENTFKIIYAGRLSPEKNIDLLLEIVSMLDSATFHFIVVGDGPLRKKVESFAKKHPNVTFLGYISDKERLAELYASSDIFLSASCSETFGLSFLEAQACGCILVAPDMGLETQPFKKFLVKDLAPESFYCALLEAVNQVSLTTRLRISSYIQENFSWKSTFDKLLELYKIILSDGSASEITHLCLKVNQPQAHEPIAQLLWRLHPPFLALPLCPPPF</sequence>
<dbReference type="Pfam" id="PF13439">
    <property type="entry name" value="Glyco_transf_4"/>
    <property type="match status" value="1"/>
</dbReference>
<dbReference type="Proteomes" id="UP000068196">
    <property type="component" value="Chromosome"/>
</dbReference>
<organism evidence="3 4">
    <name type="scientific">Caldimicrobium thiodismutans</name>
    <dbReference type="NCBI Taxonomy" id="1653476"/>
    <lineage>
        <taxon>Bacteria</taxon>
        <taxon>Pseudomonadati</taxon>
        <taxon>Thermodesulfobacteriota</taxon>
        <taxon>Thermodesulfobacteria</taxon>
        <taxon>Thermodesulfobacteriales</taxon>
        <taxon>Thermodesulfobacteriaceae</taxon>
        <taxon>Caldimicrobium</taxon>
    </lineage>
</organism>
<name>A0A0U5AI72_9BACT</name>
<dbReference type="AlphaFoldDB" id="A0A0U5AI72"/>
<evidence type="ECO:0000313" key="4">
    <source>
        <dbReference type="Proteomes" id="UP000068196"/>
    </source>
</evidence>
<gene>
    <name evidence="3" type="ORF">THC_1220</name>
</gene>
<dbReference type="InterPro" id="IPR050194">
    <property type="entry name" value="Glycosyltransferase_grp1"/>
</dbReference>
<dbReference type="GO" id="GO:0016757">
    <property type="term" value="F:glycosyltransferase activity"/>
    <property type="evidence" value="ECO:0007669"/>
    <property type="project" value="InterPro"/>
</dbReference>
<evidence type="ECO:0000259" key="1">
    <source>
        <dbReference type="Pfam" id="PF00534"/>
    </source>
</evidence>
<evidence type="ECO:0000259" key="2">
    <source>
        <dbReference type="Pfam" id="PF13439"/>
    </source>
</evidence>
<dbReference type="Gene3D" id="3.40.50.2000">
    <property type="entry name" value="Glycogen Phosphorylase B"/>
    <property type="match status" value="2"/>
</dbReference>
<dbReference type="PANTHER" id="PTHR45947:SF3">
    <property type="entry name" value="SULFOQUINOVOSYL TRANSFERASE SQD2"/>
    <property type="match status" value="1"/>
</dbReference>
<dbReference type="Pfam" id="PF00534">
    <property type="entry name" value="Glycos_transf_1"/>
    <property type="match status" value="1"/>
</dbReference>
<feature type="domain" description="Glycosyl transferase family 1" evidence="1">
    <location>
        <begin position="192"/>
        <end position="303"/>
    </location>
</feature>